<protein>
    <submittedName>
        <fullName evidence="9">Prolyl oligopeptidase family serine peptidase</fullName>
    </submittedName>
</protein>
<dbReference type="PANTHER" id="PTHR38050">
    <property type="match status" value="1"/>
</dbReference>
<keyword evidence="4" id="KW-0732">Signal</keyword>
<dbReference type="Gene3D" id="3.40.50.1820">
    <property type="entry name" value="alpha/beta hydrolase"/>
    <property type="match status" value="1"/>
</dbReference>
<evidence type="ECO:0000259" key="8">
    <source>
        <dbReference type="Pfam" id="PF00326"/>
    </source>
</evidence>
<organism evidence="9 10">
    <name type="scientific">Candidatus Opimibacter skivensis</name>
    <dbReference type="NCBI Taxonomy" id="2982028"/>
    <lineage>
        <taxon>Bacteria</taxon>
        <taxon>Pseudomonadati</taxon>
        <taxon>Bacteroidota</taxon>
        <taxon>Saprospiria</taxon>
        <taxon>Saprospirales</taxon>
        <taxon>Saprospiraceae</taxon>
        <taxon>Candidatus Opimibacter</taxon>
    </lineage>
</organism>
<accession>A0A9D7XT55</accession>
<dbReference type="Pfam" id="PF00326">
    <property type="entry name" value="Peptidase_S9"/>
    <property type="match status" value="1"/>
</dbReference>
<evidence type="ECO:0000313" key="10">
    <source>
        <dbReference type="Proteomes" id="UP000808337"/>
    </source>
</evidence>
<dbReference type="GO" id="GO:0005576">
    <property type="term" value="C:extracellular region"/>
    <property type="evidence" value="ECO:0007669"/>
    <property type="project" value="UniProtKB-SubCell"/>
</dbReference>
<dbReference type="GO" id="GO:0006508">
    <property type="term" value="P:proteolysis"/>
    <property type="evidence" value="ECO:0007669"/>
    <property type="project" value="InterPro"/>
</dbReference>
<dbReference type="GO" id="GO:0030600">
    <property type="term" value="F:feruloyl esterase activity"/>
    <property type="evidence" value="ECO:0007669"/>
    <property type="project" value="InterPro"/>
</dbReference>
<keyword evidence="7" id="KW-0624">Polysaccharide degradation</keyword>
<dbReference type="GO" id="GO:0008236">
    <property type="term" value="F:serine-type peptidase activity"/>
    <property type="evidence" value="ECO:0007669"/>
    <property type="project" value="InterPro"/>
</dbReference>
<dbReference type="SUPFAM" id="SSF53474">
    <property type="entry name" value="alpha/beta-Hydrolases"/>
    <property type="match status" value="1"/>
</dbReference>
<gene>
    <name evidence="9" type="ORF">IPP15_08200</name>
</gene>
<dbReference type="PROSITE" id="PS51257">
    <property type="entry name" value="PROKAR_LIPOPROTEIN"/>
    <property type="match status" value="1"/>
</dbReference>
<dbReference type="Proteomes" id="UP000808337">
    <property type="component" value="Unassembled WGS sequence"/>
</dbReference>
<dbReference type="AlphaFoldDB" id="A0A9D7XT55"/>
<name>A0A9D7XT55_9BACT</name>
<evidence type="ECO:0000256" key="4">
    <source>
        <dbReference type="ARBA" id="ARBA00022729"/>
    </source>
</evidence>
<evidence type="ECO:0000256" key="3">
    <source>
        <dbReference type="ARBA" id="ARBA00022651"/>
    </source>
</evidence>
<keyword evidence="6" id="KW-0119">Carbohydrate metabolism</keyword>
<evidence type="ECO:0000256" key="2">
    <source>
        <dbReference type="ARBA" id="ARBA00022525"/>
    </source>
</evidence>
<dbReference type="GO" id="GO:0045493">
    <property type="term" value="P:xylan catabolic process"/>
    <property type="evidence" value="ECO:0007669"/>
    <property type="project" value="UniProtKB-KW"/>
</dbReference>
<evidence type="ECO:0000256" key="5">
    <source>
        <dbReference type="ARBA" id="ARBA00022801"/>
    </source>
</evidence>
<comment type="subcellular location">
    <subcellularLocation>
        <location evidence="1">Secreted</location>
    </subcellularLocation>
</comment>
<keyword evidence="5" id="KW-0378">Hydrolase</keyword>
<keyword evidence="2" id="KW-0964">Secreted</keyword>
<dbReference type="InterPro" id="IPR001375">
    <property type="entry name" value="Peptidase_S9_cat"/>
</dbReference>
<dbReference type="PANTHER" id="PTHR38050:SF2">
    <property type="entry name" value="FERULOYL ESTERASE C-RELATED"/>
    <property type="match status" value="1"/>
</dbReference>
<evidence type="ECO:0000313" key="9">
    <source>
        <dbReference type="EMBL" id="MBK9982392.1"/>
    </source>
</evidence>
<evidence type="ECO:0000256" key="7">
    <source>
        <dbReference type="ARBA" id="ARBA00023326"/>
    </source>
</evidence>
<evidence type="ECO:0000256" key="1">
    <source>
        <dbReference type="ARBA" id="ARBA00004613"/>
    </source>
</evidence>
<reference evidence="9 10" key="1">
    <citation type="submission" date="2020-10" db="EMBL/GenBank/DDBJ databases">
        <title>Connecting structure to function with the recovery of over 1000 high-quality activated sludge metagenome-assembled genomes encoding full-length rRNA genes using long-read sequencing.</title>
        <authorList>
            <person name="Singleton C.M."/>
            <person name="Petriglieri F."/>
            <person name="Kristensen J.M."/>
            <person name="Kirkegaard R.H."/>
            <person name="Michaelsen T.Y."/>
            <person name="Andersen M.H."/>
            <person name="Karst S.M."/>
            <person name="Dueholm M.S."/>
            <person name="Nielsen P.H."/>
            <person name="Albertsen M."/>
        </authorList>
    </citation>
    <scope>NUCLEOTIDE SEQUENCE [LARGE SCALE GENOMIC DNA]</scope>
    <source>
        <strain evidence="9">Ribe_18-Q3-R11-54_MAXAC.273</strain>
    </source>
</reference>
<dbReference type="InterPro" id="IPR029058">
    <property type="entry name" value="AB_hydrolase_fold"/>
</dbReference>
<feature type="domain" description="Peptidase S9 prolyl oligopeptidase catalytic" evidence="8">
    <location>
        <begin position="142"/>
        <end position="199"/>
    </location>
</feature>
<proteinExistence type="predicted"/>
<keyword evidence="3" id="KW-0858">Xylan degradation</keyword>
<comment type="caution">
    <text evidence="9">The sequence shown here is derived from an EMBL/GenBank/DDBJ whole genome shotgun (WGS) entry which is preliminary data.</text>
</comment>
<sequence length="317" mass="35351">MIRLLSICLIILFASLGIISCKDDEPTKDFVLGKNRYTITVESTEREYYVHVPHGYTGDTLTPVVFMLHGTGQGGLHMYDNSGWTEVGEEENIITVFPSSLRFCIVDPDEGEKTTTKWNSVPAEWYPCTGVTLRDDIKFLNAVLDEVEERFNVDTKRVYLAGFSNGGQMAAKCTVQFSDRLAAVVEDAGSFYVDTTYTPLRKLPTLYMLGNEDYGPGGTGPTIPLSKMDSVLARTDIRAGKASLTHVKSFGLSSSYTMSGDTNTFVIATYPSLTPGSDADYRFVYVNGLKHAYPNGTNHWMEAAKLHWAWFKQYRLE</sequence>
<dbReference type="InterPro" id="IPR043595">
    <property type="entry name" value="FaeB/C/D"/>
</dbReference>
<dbReference type="EMBL" id="JADKGY010000006">
    <property type="protein sequence ID" value="MBK9982392.1"/>
    <property type="molecule type" value="Genomic_DNA"/>
</dbReference>
<evidence type="ECO:0000256" key="6">
    <source>
        <dbReference type="ARBA" id="ARBA00023277"/>
    </source>
</evidence>